<accession>A0A8D2LI73</accession>
<dbReference type="PROSITE" id="PS50835">
    <property type="entry name" value="IG_LIKE"/>
    <property type="match status" value="1"/>
</dbReference>
<reference evidence="7" key="1">
    <citation type="submission" date="2025-08" db="UniProtKB">
        <authorList>
            <consortium name="Ensembl"/>
        </authorList>
    </citation>
    <scope>IDENTIFICATION</scope>
</reference>
<sequence>TARYPGLDKPSLIMTSSGQNSPGGNVTLKCQGPQEGLAFALLKSGSQIAFQAAEAGRDTAEFLLWMPSLKDAASYTCQYHHTSNSFVWSEPSNPVKLDFRDPDLDKPSLIMTSSGQNSPGGNVTLKCQGPEEGLAFALLKSGSQIVAAVEEVAFSIVDAQQSDGGTYRCIYHSKSDEGPWWSDYSDEVHINVTGEGLTQSLHDIFSMDTQMGAASFFQACAGTVHQMEKLH</sequence>
<evidence type="ECO:0000256" key="3">
    <source>
        <dbReference type="ARBA" id="ARBA00023180"/>
    </source>
</evidence>
<evidence type="ECO:0000256" key="2">
    <source>
        <dbReference type="ARBA" id="ARBA00023157"/>
    </source>
</evidence>
<feature type="domain" description="Ig-like" evidence="6">
    <location>
        <begin position="107"/>
        <end position="169"/>
    </location>
</feature>
<keyword evidence="3" id="KW-0325">Glycoprotein</keyword>
<evidence type="ECO:0000313" key="8">
    <source>
        <dbReference type="Proteomes" id="UP000694545"/>
    </source>
</evidence>
<name>A0A8D2LI73_VARKO</name>
<dbReference type="GO" id="GO:0007166">
    <property type="term" value="P:cell surface receptor signaling pathway"/>
    <property type="evidence" value="ECO:0007669"/>
    <property type="project" value="UniProtKB-ARBA"/>
</dbReference>
<dbReference type="GO" id="GO:0002764">
    <property type="term" value="P:immune response-regulating signaling pathway"/>
    <property type="evidence" value="ECO:0007669"/>
    <property type="project" value="TreeGrafter"/>
</dbReference>
<evidence type="ECO:0000256" key="4">
    <source>
        <dbReference type="ARBA" id="ARBA00023319"/>
    </source>
</evidence>
<evidence type="ECO:0000256" key="5">
    <source>
        <dbReference type="SAM" id="MobiDB-lite"/>
    </source>
</evidence>
<dbReference type="Proteomes" id="UP000694545">
    <property type="component" value="Unplaced"/>
</dbReference>
<dbReference type="InterPro" id="IPR013783">
    <property type="entry name" value="Ig-like_fold"/>
</dbReference>
<evidence type="ECO:0000256" key="1">
    <source>
        <dbReference type="ARBA" id="ARBA00022737"/>
    </source>
</evidence>
<dbReference type="PANTHER" id="PTHR11738">
    <property type="entry name" value="MHC CLASS I NK CELL RECEPTOR"/>
    <property type="match status" value="1"/>
</dbReference>
<dbReference type="SUPFAM" id="SSF48726">
    <property type="entry name" value="Immunoglobulin"/>
    <property type="match status" value="2"/>
</dbReference>
<feature type="compositionally biased region" description="Polar residues" evidence="5">
    <location>
        <begin position="13"/>
        <end position="23"/>
    </location>
</feature>
<dbReference type="AlphaFoldDB" id="A0A8D2LI73"/>
<keyword evidence="1" id="KW-0677">Repeat</keyword>
<dbReference type="InterPro" id="IPR013151">
    <property type="entry name" value="Immunoglobulin_dom"/>
</dbReference>
<dbReference type="FunFam" id="2.60.40.10:FF:000033">
    <property type="entry name" value="Killer cell immunoglobulin-like receptor"/>
    <property type="match status" value="2"/>
</dbReference>
<reference evidence="7" key="2">
    <citation type="submission" date="2025-09" db="UniProtKB">
        <authorList>
            <consortium name="Ensembl"/>
        </authorList>
    </citation>
    <scope>IDENTIFICATION</scope>
</reference>
<evidence type="ECO:0000259" key="6">
    <source>
        <dbReference type="PROSITE" id="PS50835"/>
    </source>
</evidence>
<feature type="region of interest" description="Disordered" evidence="5">
    <location>
        <begin position="1"/>
        <end position="23"/>
    </location>
</feature>
<protein>
    <recommendedName>
        <fullName evidence="6">Ig-like domain-containing protein</fullName>
    </recommendedName>
</protein>
<keyword evidence="2" id="KW-1015">Disulfide bond</keyword>
<dbReference type="PANTHER" id="PTHR11738:SF186">
    <property type="entry name" value="OSTEOCLAST-ASSOCIATED IMMUNOGLOBULIN-LIKE RECEPTOR"/>
    <property type="match status" value="1"/>
</dbReference>
<dbReference type="Ensembl" id="ENSVKKT00000023556.1">
    <property type="protein sequence ID" value="ENSVKKP00000022986.1"/>
    <property type="gene ID" value="ENSVKKG00000015273.1"/>
</dbReference>
<proteinExistence type="predicted"/>
<dbReference type="Gene3D" id="2.60.40.10">
    <property type="entry name" value="Immunoglobulins"/>
    <property type="match status" value="2"/>
</dbReference>
<organism evidence="7 8">
    <name type="scientific">Varanus komodoensis</name>
    <name type="common">Komodo dragon</name>
    <dbReference type="NCBI Taxonomy" id="61221"/>
    <lineage>
        <taxon>Eukaryota</taxon>
        <taxon>Metazoa</taxon>
        <taxon>Chordata</taxon>
        <taxon>Craniata</taxon>
        <taxon>Vertebrata</taxon>
        <taxon>Euteleostomi</taxon>
        <taxon>Lepidosauria</taxon>
        <taxon>Squamata</taxon>
        <taxon>Bifurcata</taxon>
        <taxon>Unidentata</taxon>
        <taxon>Episquamata</taxon>
        <taxon>Toxicofera</taxon>
        <taxon>Anguimorpha</taxon>
        <taxon>Paleoanguimorpha</taxon>
        <taxon>Varanoidea</taxon>
        <taxon>Varanidae</taxon>
        <taxon>Varanus</taxon>
    </lineage>
</organism>
<keyword evidence="8" id="KW-1185">Reference proteome</keyword>
<keyword evidence="4" id="KW-0393">Immunoglobulin domain</keyword>
<dbReference type="InterPro" id="IPR050412">
    <property type="entry name" value="Ig-like_Receptors_ImmuneReg"/>
</dbReference>
<dbReference type="InterPro" id="IPR036179">
    <property type="entry name" value="Ig-like_dom_sf"/>
</dbReference>
<evidence type="ECO:0000313" key="7">
    <source>
        <dbReference type="Ensembl" id="ENSVKKP00000022986.1"/>
    </source>
</evidence>
<dbReference type="Pfam" id="PF00047">
    <property type="entry name" value="ig"/>
    <property type="match status" value="1"/>
</dbReference>
<dbReference type="InterPro" id="IPR007110">
    <property type="entry name" value="Ig-like_dom"/>
</dbReference>